<reference evidence="3" key="1">
    <citation type="submission" date="2020-12" db="UniProtKB">
        <authorList>
            <consortium name="WormBaseParasite"/>
        </authorList>
    </citation>
    <scope>IDENTIFICATION</scope>
    <source>
        <strain evidence="3">MHco3</strain>
    </source>
</reference>
<accession>A0A7I4YYA3</accession>
<proteinExistence type="predicted"/>
<dbReference type="Proteomes" id="UP000025227">
    <property type="component" value="Unplaced"/>
</dbReference>
<feature type="region of interest" description="Disordered" evidence="1">
    <location>
        <begin position="164"/>
        <end position="194"/>
    </location>
</feature>
<evidence type="ECO:0000256" key="1">
    <source>
        <dbReference type="SAM" id="MobiDB-lite"/>
    </source>
</evidence>
<dbReference type="AlphaFoldDB" id="A0A7I4YYA3"/>
<evidence type="ECO:0000313" key="2">
    <source>
        <dbReference type="Proteomes" id="UP000025227"/>
    </source>
</evidence>
<dbReference type="OMA" id="QCSSTEM"/>
<dbReference type="OrthoDB" id="5830942at2759"/>
<protein>
    <submittedName>
        <fullName evidence="3">Zinc finger protein</fullName>
    </submittedName>
</protein>
<dbReference type="WBParaSite" id="HCON_00150220-00001">
    <property type="protein sequence ID" value="HCON_00150220-00001"/>
    <property type="gene ID" value="HCON_00150220"/>
</dbReference>
<keyword evidence="2" id="KW-1185">Reference proteome</keyword>
<sequence length="287" mass="31267">MVLCAICGKASLSAFARRTSSVLNQNVILLVSLSLAGRIDIQEARRLFESATKRLEFVCHQHLAQAAQFLLTEMAAVGKTFEELEDPSTPSGRTAYVTDMDIPLDLVNSLNRLAGGATVVSCRDVSKFINENLKRYYSTSVWPEMEEVRIGRGSSIVKNVEEGGVPSVSERPCSITSNENSVSGADEENPASSILEETTDVYVTDVESESCFSTTSSVEDTDPRALSQYFLVKGNVLMKLFKFCPRCGSKLNGAHLEAAGTAAVVKFNCKQCSSTEMNWTSERSIDS</sequence>
<evidence type="ECO:0000313" key="3">
    <source>
        <dbReference type="WBParaSite" id="HCON_00150220-00001"/>
    </source>
</evidence>
<feature type="compositionally biased region" description="Polar residues" evidence="1">
    <location>
        <begin position="174"/>
        <end position="183"/>
    </location>
</feature>
<organism evidence="2 3">
    <name type="scientific">Haemonchus contortus</name>
    <name type="common">Barber pole worm</name>
    <dbReference type="NCBI Taxonomy" id="6289"/>
    <lineage>
        <taxon>Eukaryota</taxon>
        <taxon>Metazoa</taxon>
        <taxon>Ecdysozoa</taxon>
        <taxon>Nematoda</taxon>
        <taxon>Chromadorea</taxon>
        <taxon>Rhabditida</taxon>
        <taxon>Rhabditina</taxon>
        <taxon>Rhabditomorpha</taxon>
        <taxon>Strongyloidea</taxon>
        <taxon>Trichostrongylidae</taxon>
        <taxon>Haemonchus</taxon>
    </lineage>
</organism>
<name>A0A7I4YYA3_HAECO</name>